<name>A0A7I8IDF6_SPIIN</name>
<gene>
    <name evidence="2" type="ORF">SI7747_02002397</name>
</gene>
<sequence length="226" mass="25095">MGVSVGGGGTVEGLLCMKVMTDEQMEVLRKQISVYATICEQLVEMHRAITARQDSIAEMRLGSVYCDPLGASGGHKITSRQRWTPTPTQLQILEGIFDKGIGTPSKQKIKEITSALASHGQISRPTSTTGFRTGGHGRKGSRRWKGRRTQNRRSRRRLIPRREEGQGRQIRSSQGELAVEWPCEFSRKLRSHILLRLRGDQTMGRMETSASYRPFGCGGSGYDMAG</sequence>
<evidence type="ECO:0000313" key="3">
    <source>
        <dbReference type="Proteomes" id="UP001189122"/>
    </source>
</evidence>
<evidence type="ECO:0000313" key="2">
    <source>
        <dbReference type="EMBL" id="CAA2616169.1"/>
    </source>
</evidence>
<dbReference type="GO" id="GO:0003700">
    <property type="term" value="F:DNA-binding transcription factor activity"/>
    <property type="evidence" value="ECO:0007669"/>
    <property type="project" value="InterPro"/>
</dbReference>
<dbReference type="Gene3D" id="1.10.10.60">
    <property type="entry name" value="Homeodomain-like"/>
    <property type="match status" value="1"/>
</dbReference>
<dbReference type="EMBL" id="CACRZD030000002">
    <property type="protein sequence ID" value="CAA6655857.1"/>
    <property type="molecule type" value="Genomic_DNA"/>
</dbReference>
<keyword evidence="3" id="KW-1185">Reference proteome</keyword>
<dbReference type="AlphaFoldDB" id="A0A7I8IDF6"/>
<dbReference type="InterPro" id="IPR044559">
    <property type="entry name" value="WOX13-like"/>
</dbReference>
<feature type="compositionally biased region" description="Basic residues" evidence="1">
    <location>
        <begin position="135"/>
        <end position="159"/>
    </location>
</feature>
<organism evidence="2">
    <name type="scientific">Spirodela intermedia</name>
    <name type="common">Intermediate duckweed</name>
    <dbReference type="NCBI Taxonomy" id="51605"/>
    <lineage>
        <taxon>Eukaryota</taxon>
        <taxon>Viridiplantae</taxon>
        <taxon>Streptophyta</taxon>
        <taxon>Embryophyta</taxon>
        <taxon>Tracheophyta</taxon>
        <taxon>Spermatophyta</taxon>
        <taxon>Magnoliopsida</taxon>
        <taxon>Liliopsida</taxon>
        <taxon>Araceae</taxon>
        <taxon>Lemnoideae</taxon>
        <taxon>Spirodela</taxon>
    </lineage>
</organism>
<evidence type="ECO:0000256" key="1">
    <source>
        <dbReference type="SAM" id="MobiDB-lite"/>
    </source>
</evidence>
<proteinExistence type="predicted"/>
<dbReference type="PANTHER" id="PTHR46777">
    <property type="entry name" value="WUSCHEL-RELATED HOMEOBOX 13"/>
    <property type="match status" value="1"/>
</dbReference>
<accession>A0A7I8IDF6</accession>
<protein>
    <submittedName>
        <fullName evidence="2">Uncharacterized protein</fullName>
    </submittedName>
</protein>
<reference evidence="2 3" key="1">
    <citation type="submission" date="2019-12" db="EMBL/GenBank/DDBJ databases">
        <authorList>
            <person name="Scholz U."/>
            <person name="Mascher M."/>
            <person name="Fiebig A."/>
        </authorList>
    </citation>
    <scope>NUCLEOTIDE SEQUENCE</scope>
</reference>
<dbReference type="PANTHER" id="PTHR46777:SF5">
    <property type="entry name" value="WUSCHEL-RELATED HOMEOBOX 13"/>
    <property type="match status" value="1"/>
</dbReference>
<dbReference type="Proteomes" id="UP001189122">
    <property type="component" value="Unassembled WGS sequence"/>
</dbReference>
<feature type="region of interest" description="Disordered" evidence="1">
    <location>
        <begin position="115"/>
        <end position="173"/>
    </location>
</feature>
<feature type="compositionally biased region" description="Polar residues" evidence="1">
    <location>
        <begin position="120"/>
        <end position="131"/>
    </location>
</feature>
<dbReference type="EMBL" id="LR743589">
    <property type="protein sequence ID" value="CAA2616169.1"/>
    <property type="molecule type" value="Genomic_DNA"/>
</dbReference>